<evidence type="ECO:0000313" key="1">
    <source>
        <dbReference type="EMBL" id="UPW36464.1"/>
    </source>
</evidence>
<dbReference type="EMBL" id="OM869493">
    <property type="protein sequence ID" value="UPW36464.1"/>
    <property type="molecule type" value="Genomic_DNA"/>
</dbReference>
<protein>
    <submittedName>
        <fullName evidence="1">Uncharacterized protein</fullName>
    </submittedName>
</protein>
<accession>A0A976N0H0</accession>
<name>A0A976N0H0_9VIRU</name>
<sequence>MTNYFYKVYKDNECISFGSIEQWNELKFLQDFFELHEDYKDFDLTILKEFICDCCDSCNFRSCFYTFLFRSKSQPAVEVK</sequence>
<proteinExistence type="predicted"/>
<organism evidence="1">
    <name type="scientific">Sigmofec virus UA08Rod_7382</name>
    <dbReference type="NCBI Taxonomy" id="2929246"/>
    <lineage>
        <taxon>Viruses</taxon>
        <taxon>Monodnaviria</taxon>
        <taxon>Sangervirae</taxon>
        <taxon>Phixviricota</taxon>
        <taxon>Malgrandaviricetes</taxon>
        <taxon>Petitvirales</taxon>
        <taxon>Microviridae</taxon>
    </lineage>
</organism>
<reference evidence="1" key="1">
    <citation type="submission" date="2022-02" db="EMBL/GenBank/DDBJ databases">
        <title>Towards deciphering the DNA virus diversity associated with rodent species in the families Cricetidae and Heteromyidae.</title>
        <authorList>
            <person name="Lund M."/>
            <person name="Larsen B.B."/>
            <person name="Gryseels S."/>
            <person name="Kraberger S."/>
            <person name="Rowsey D.M."/>
            <person name="Steger L."/>
            <person name="Yule K.M."/>
            <person name="Upham N.S."/>
            <person name="Worobey M."/>
            <person name="Van Doorslaer K."/>
            <person name="Varsani A."/>
        </authorList>
    </citation>
    <scope>NUCLEOTIDE SEQUENCE</scope>
    <source>
        <strain evidence="1">UA08Rod_7382</strain>
    </source>
</reference>